<dbReference type="EMBL" id="JBHTMX010000231">
    <property type="protein sequence ID" value="MFD1333448.1"/>
    <property type="molecule type" value="Genomic_DNA"/>
</dbReference>
<dbReference type="SMART" id="SM00267">
    <property type="entry name" value="GGDEF"/>
    <property type="match status" value="1"/>
</dbReference>
<evidence type="ECO:0000313" key="8">
    <source>
        <dbReference type="Proteomes" id="UP001597171"/>
    </source>
</evidence>
<dbReference type="Pfam" id="PF00990">
    <property type="entry name" value="GGDEF"/>
    <property type="match status" value="1"/>
</dbReference>
<feature type="domain" description="EAL" evidence="5">
    <location>
        <begin position="444"/>
        <end position="698"/>
    </location>
</feature>
<dbReference type="SUPFAM" id="SSF141868">
    <property type="entry name" value="EAL domain-like"/>
    <property type="match status" value="1"/>
</dbReference>
<feature type="domain" description="Response regulatory" evidence="2">
    <location>
        <begin position="3"/>
        <end position="121"/>
    </location>
</feature>
<dbReference type="SUPFAM" id="SSF55073">
    <property type="entry name" value="Nucleotide cyclase"/>
    <property type="match status" value="1"/>
</dbReference>
<dbReference type="InterPro" id="IPR011006">
    <property type="entry name" value="CheY-like_superfamily"/>
</dbReference>
<feature type="domain" description="PAC" evidence="4">
    <location>
        <begin position="218"/>
        <end position="270"/>
    </location>
</feature>
<dbReference type="PROSITE" id="PS50883">
    <property type="entry name" value="EAL"/>
    <property type="match status" value="1"/>
</dbReference>
<dbReference type="PANTHER" id="PTHR44757">
    <property type="entry name" value="DIGUANYLATE CYCLASE DGCP"/>
    <property type="match status" value="1"/>
</dbReference>
<dbReference type="InterPro" id="IPR013656">
    <property type="entry name" value="PAS_4"/>
</dbReference>
<evidence type="ECO:0000256" key="1">
    <source>
        <dbReference type="PROSITE-ProRule" id="PRU00169"/>
    </source>
</evidence>
<evidence type="ECO:0000259" key="2">
    <source>
        <dbReference type="PROSITE" id="PS50110"/>
    </source>
</evidence>
<evidence type="ECO:0000259" key="3">
    <source>
        <dbReference type="PROSITE" id="PS50112"/>
    </source>
</evidence>
<dbReference type="Proteomes" id="UP001597171">
    <property type="component" value="Unassembled WGS sequence"/>
</dbReference>
<name>A0ABW3ZB57_9HYPH</name>
<reference evidence="8" key="1">
    <citation type="journal article" date="2019" name="Int. J. Syst. Evol. Microbiol.">
        <title>The Global Catalogue of Microorganisms (GCM) 10K type strain sequencing project: providing services to taxonomists for standard genome sequencing and annotation.</title>
        <authorList>
            <consortium name="The Broad Institute Genomics Platform"/>
            <consortium name="The Broad Institute Genome Sequencing Center for Infectious Disease"/>
            <person name="Wu L."/>
            <person name="Ma J."/>
        </authorList>
    </citation>
    <scope>NUCLEOTIDE SEQUENCE [LARGE SCALE GENOMIC DNA]</scope>
    <source>
        <strain evidence="8">CCUG 61696</strain>
    </source>
</reference>
<feature type="domain" description="PAS" evidence="3">
    <location>
        <begin position="144"/>
        <end position="188"/>
    </location>
</feature>
<dbReference type="InterPro" id="IPR035965">
    <property type="entry name" value="PAS-like_dom_sf"/>
</dbReference>
<dbReference type="NCBIfam" id="TIGR00254">
    <property type="entry name" value="GGDEF"/>
    <property type="match status" value="1"/>
</dbReference>
<dbReference type="InterPro" id="IPR035919">
    <property type="entry name" value="EAL_sf"/>
</dbReference>
<dbReference type="InterPro" id="IPR001789">
    <property type="entry name" value="Sig_transdc_resp-reg_receiver"/>
</dbReference>
<dbReference type="Pfam" id="PF00563">
    <property type="entry name" value="EAL"/>
    <property type="match status" value="1"/>
</dbReference>
<dbReference type="PANTHER" id="PTHR44757:SF2">
    <property type="entry name" value="BIOFILM ARCHITECTURE MAINTENANCE PROTEIN MBAA"/>
    <property type="match status" value="1"/>
</dbReference>
<evidence type="ECO:0000259" key="4">
    <source>
        <dbReference type="PROSITE" id="PS50113"/>
    </source>
</evidence>
<proteinExistence type="predicted"/>
<dbReference type="RefSeq" id="WP_378777007.1">
    <property type="nucleotide sequence ID" value="NZ_JBHTMX010000231.1"/>
</dbReference>
<dbReference type="PROSITE" id="PS50887">
    <property type="entry name" value="GGDEF"/>
    <property type="match status" value="1"/>
</dbReference>
<dbReference type="SMART" id="SM00052">
    <property type="entry name" value="EAL"/>
    <property type="match status" value="1"/>
</dbReference>
<dbReference type="InterPro" id="IPR001633">
    <property type="entry name" value="EAL_dom"/>
</dbReference>
<organism evidence="7 8">
    <name type="scientific">Methylopila musalis</name>
    <dbReference type="NCBI Taxonomy" id="1134781"/>
    <lineage>
        <taxon>Bacteria</taxon>
        <taxon>Pseudomonadati</taxon>
        <taxon>Pseudomonadota</taxon>
        <taxon>Alphaproteobacteria</taxon>
        <taxon>Hyphomicrobiales</taxon>
        <taxon>Methylopilaceae</taxon>
        <taxon>Methylopila</taxon>
    </lineage>
</organism>
<dbReference type="InterPro" id="IPR043128">
    <property type="entry name" value="Rev_trsase/Diguanyl_cyclase"/>
</dbReference>
<dbReference type="PROSITE" id="PS50110">
    <property type="entry name" value="RESPONSE_REGULATORY"/>
    <property type="match status" value="1"/>
</dbReference>
<dbReference type="CDD" id="cd01948">
    <property type="entry name" value="EAL"/>
    <property type="match status" value="1"/>
</dbReference>
<keyword evidence="8" id="KW-1185">Reference proteome</keyword>
<accession>A0ABW3ZB57</accession>
<dbReference type="CDD" id="cd01949">
    <property type="entry name" value="GGDEF"/>
    <property type="match status" value="1"/>
</dbReference>
<dbReference type="PROSITE" id="PS50112">
    <property type="entry name" value="PAS"/>
    <property type="match status" value="1"/>
</dbReference>
<dbReference type="InterPro" id="IPR000700">
    <property type="entry name" value="PAS-assoc_C"/>
</dbReference>
<dbReference type="CDD" id="cd00130">
    <property type="entry name" value="PAS"/>
    <property type="match status" value="1"/>
</dbReference>
<sequence>MALVVILDDRVTNRNIFAKLAALIEPGVDVRAFGDPVEALGFFESVTPDLVVTDYKMPGVDGAEFTRRFRALPGCGDVPVVVLTVYEERSFRLNALEAGATDFLQSPVDHHEFLTRARNLLKLRRQQLALARRASSLESELRDSSDRLAQVIDTVPAMISAVDRDGRCIFVNAYHASLLGAAPEELLGGAPTRLFGLHHGDRSAALDRLVFQSGAALPSYEEEFITSAGERRYFLTSKAPLRDAAGVMTAVLTTALDITDRKRAESHLRHLAHHDALTDLPNRSLLHERVRHEIAQARRSGAKFALLLFDLDRFKGINDVLGHHIGDRLLKAVAERLVATVRETDTVARLGGDEFAILQTNVAVVGDGMDLARRVRESLSVPFLLDGHEISTSASIGVALFPDHGFDFDDLLKNADLAMYRAKSDGRDGTRAFAEDMDKKARAITVLDSDMRRALAKKELVLHYQPQVNLASGRIVGAEALVRWRKDNGDLVSPADFLPQAEESGLIVPISEWVLNEACREAASWTRDGLPPLRVAVNLSAIQFRKQNVEQVVLAALAASGLESGRLELELTESILLHDTERVVHSLRALQAHGVTFSIDDFGTGYSSLSYVRNFPVNRLKIDRSFIHNLREDGNDVAIVRAIVNLGHSLNLDVIAEGVETAAQVGHLRAEGCDEVQGFYFGRPMPAADFIDLVRREAVVAQTA</sequence>
<dbReference type="Gene3D" id="3.30.450.20">
    <property type="entry name" value="PAS domain"/>
    <property type="match status" value="1"/>
</dbReference>
<dbReference type="Pfam" id="PF08448">
    <property type="entry name" value="PAS_4"/>
    <property type="match status" value="1"/>
</dbReference>
<evidence type="ECO:0000313" key="7">
    <source>
        <dbReference type="EMBL" id="MFD1333448.1"/>
    </source>
</evidence>
<feature type="modified residue" description="4-aspartylphosphate" evidence="1">
    <location>
        <position position="54"/>
    </location>
</feature>
<dbReference type="InterPro" id="IPR000014">
    <property type="entry name" value="PAS"/>
</dbReference>
<protein>
    <submittedName>
        <fullName evidence="7">EAL domain-containing protein</fullName>
    </submittedName>
</protein>
<dbReference type="SMART" id="SM00448">
    <property type="entry name" value="REC"/>
    <property type="match status" value="1"/>
</dbReference>
<keyword evidence="1" id="KW-0597">Phosphoprotein</keyword>
<dbReference type="Pfam" id="PF00072">
    <property type="entry name" value="Response_reg"/>
    <property type="match status" value="1"/>
</dbReference>
<evidence type="ECO:0000259" key="6">
    <source>
        <dbReference type="PROSITE" id="PS50887"/>
    </source>
</evidence>
<dbReference type="InterPro" id="IPR000160">
    <property type="entry name" value="GGDEF_dom"/>
</dbReference>
<dbReference type="NCBIfam" id="TIGR00229">
    <property type="entry name" value="sensory_box"/>
    <property type="match status" value="1"/>
</dbReference>
<dbReference type="SUPFAM" id="SSF52172">
    <property type="entry name" value="CheY-like"/>
    <property type="match status" value="1"/>
</dbReference>
<dbReference type="CDD" id="cd17551">
    <property type="entry name" value="REC_RpfG-like"/>
    <property type="match status" value="1"/>
</dbReference>
<gene>
    <name evidence="7" type="ORF">ACFQ4O_15720</name>
</gene>
<dbReference type="SMART" id="SM00091">
    <property type="entry name" value="PAS"/>
    <property type="match status" value="1"/>
</dbReference>
<dbReference type="InterPro" id="IPR052155">
    <property type="entry name" value="Biofilm_reg_signaling"/>
</dbReference>
<dbReference type="InterPro" id="IPR029787">
    <property type="entry name" value="Nucleotide_cyclase"/>
</dbReference>
<dbReference type="PROSITE" id="PS50113">
    <property type="entry name" value="PAC"/>
    <property type="match status" value="1"/>
</dbReference>
<feature type="domain" description="GGDEF" evidence="6">
    <location>
        <begin position="302"/>
        <end position="435"/>
    </location>
</feature>
<dbReference type="Gene3D" id="3.40.50.2300">
    <property type="match status" value="1"/>
</dbReference>
<dbReference type="Gene3D" id="3.30.70.270">
    <property type="match status" value="1"/>
</dbReference>
<comment type="caution">
    <text evidence="7">The sequence shown here is derived from an EMBL/GenBank/DDBJ whole genome shotgun (WGS) entry which is preliminary data.</text>
</comment>
<dbReference type="SUPFAM" id="SSF55785">
    <property type="entry name" value="PYP-like sensor domain (PAS domain)"/>
    <property type="match status" value="1"/>
</dbReference>
<dbReference type="Gene3D" id="3.20.20.450">
    <property type="entry name" value="EAL domain"/>
    <property type="match status" value="1"/>
</dbReference>
<evidence type="ECO:0000259" key="5">
    <source>
        <dbReference type="PROSITE" id="PS50883"/>
    </source>
</evidence>